<dbReference type="EC" id="4.2.1.10" evidence="6 8"/>
<dbReference type="GO" id="GO:0019631">
    <property type="term" value="P:quinate catabolic process"/>
    <property type="evidence" value="ECO:0007669"/>
    <property type="project" value="TreeGrafter"/>
</dbReference>
<keyword evidence="7 8" id="KW-0456">Lyase</keyword>
<dbReference type="UniPathway" id="UPA00053">
    <property type="reaction ID" value="UER00086"/>
</dbReference>
<dbReference type="EMBL" id="LS483447">
    <property type="protein sequence ID" value="SQH73555.1"/>
    <property type="molecule type" value="Genomic_DNA"/>
</dbReference>
<evidence type="ECO:0000313" key="13">
    <source>
        <dbReference type="EMBL" id="SQH73555.1"/>
    </source>
</evidence>
<sequence length="155" mass="17327">MTPEYLLILNGPNLNALGRREPDIYGRRDFDSYLAELRQCYPQTKILYYQSNHEGALIDKLYEAESNPGCLGIVLNAGAYTHTSLALADAIRSIVLPVIEVHISNTAAREEIRQCSLIASACKGTITGLGLESYTLAVHYFLHLYLNKEQIHETN</sequence>
<feature type="binding site" evidence="8 10">
    <location>
        <position position="76"/>
    </location>
    <ligand>
        <name>substrate</name>
    </ligand>
</feature>
<organism evidence="13 15">
    <name type="scientific">Porphyromonas crevioricanis</name>
    <dbReference type="NCBI Taxonomy" id="393921"/>
    <lineage>
        <taxon>Bacteria</taxon>
        <taxon>Pseudomonadati</taxon>
        <taxon>Bacteroidota</taxon>
        <taxon>Bacteroidia</taxon>
        <taxon>Bacteroidales</taxon>
        <taxon>Porphyromonadaceae</taxon>
        <taxon>Porphyromonas</taxon>
    </lineage>
</organism>
<dbReference type="HAMAP" id="MF_00169">
    <property type="entry name" value="AroQ"/>
    <property type="match status" value="1"/>
</dbReference>
<dbReference type="PROSITE" id="PS01029">
    <property type="entry name" value="DEHYDROQUINASE_II"/>
    <property type="match status" value="1"/>
</dbReference>
<name>A0A2X4PMF7_9PORP</name>
<reference evidence="12 14" key="1">
    <citation type="submission" date="2014-08" db="EMBL/GenBank/DDBJ databases">
        <title>Porphyromonas crevioricanis strain:COT-253_OH1447 Genome sequencing.</title>
        <authorList>
            <person name="Wallis C."/>
            <person name="Deusch O."/>
            <person name="O'Flynn C."/>
            <person name="Davis I."/>
            <person name="Jospin G."/>
            <person name="Darling A.E."/>
            <person name="Coil D.A."/>
            <person name="Alexiev A."/>
            <person name="Horsfall A."/>
            <person name="Kirkwood N."/>
            <person name="Harris S."/>
            <person name="Eisen J.A."/>
        </authorList>
    </citation>
    <scope>NUCLEOTIDE SEQUENCE [LARGE SCALE GENOMIC DNA]</scope>
    <source>
        <strain evidence="14">COT-253 OH1447</strain>
        <strain evidence="12">COT-253_OH1447</strain>
    </source>
</reference>
<dbReference type="SUPFAM" id="SSF52304">
    <property type="entry name" value="Type II 3-dehydroquinate dehydratase"/>
    <property type="match status" value="1"/>
</dbReference>
<protein>
    <recommendedName>
        <fullName evidence="6 8">3-dehydroquinate dehydratase</fullName>
        <shortName evidence="8">3-dehydroquinase</shortName>
        <ecNumber evidence="6 8">4.2.1.10</ecNumber>
    </recommendedName>
    <alternativeName>
        <fullName evidence="8">Type II DHQase</fullName>
    </alternativeName>
</protein>
<dbReference type="InterPro" id="IPR018509">
    <property type="entry name" value="DHquinase_II_CS"/>
</dbReference>
<dbReference type="Proteomes" id="UP000030136">
    <property type="component" value="Unassembled WGS sequence"/>
</dbReference>
<dbReference type="Pfam" id="PF01220">
    <property type="entry name" value="DHquinase_II"/>
    <property type="match status" value="1"/>
</dbReference>
<dbReference type="GO" id="GO:0003855">
    <property type="term" value="F:3-dehydroquinate dehydratase activity"/>
    <property type="evidence" value="ECO:0007669"/>
    <property type="project" value="UniProtKB-UniRule"/>
</dbReference>
<reference evidence="13 15" key="2">
    <citation type="submission" date="2018-06" db="EMBL/GenBank/DDBJ databases">
        <authorList>
            <consortium name="Pathogen Informatics"/>
            <person name="Doyle S."/>
        </authorList>
    </citation>
    <scope>NUCLEOTIDE SEQUENCE [LARGE SCALE GENOMIC DNA]</scope>
    <source>
        <strain evidence="13 15">NCTC12858</strain>
    </source>
</reference>
<feature type="active site" description="Proton acceptor" evidence="8 9">
    <location>
        <position position="25"/>
    </location>
</feature>
<keyword evidence="8" id="KW-0028">Amino-acid biosynthesis</keyword>
<evidence type="ECO:0000256" key="6">
    <source>
        <dbReference type="ARBA" id="ARBA00012060"/>
    </source>
</evidence>
<accession>A0A2X4PMF7</accession>
<comment type="similarity">
    <text evidence="4 8">Belongs to the type-II 3-dehydroquinase family.</text>
</comment>
<feature type="binding site" evidence="8 10">
    <location>
        <begin position="103"/>
        <end position="104"/>
    </location>
    <ligand>
        <name>substrate</name>
    </ligand>
</feature>
<dbReference type="PANTHER" id="PTHR21272:SF3">
    <property type="entry name" value="CATABOLIC 3-DEHYDROQUINASE"/>
    <property type="match status" value="1"/>
</dbReference>
<evidence type="ECO:0000313" key="15">
    <source>
        <dbReference type="Proteomes" id="UP000249300"/>
    </source>
</evidence>
<evidence type="ECO:0000256" key="9">
    <source>
        <dbReference type="PIRSR" id="PIRSR001399-1"/>
    </source>
</evidence>
<dbReference type="PIRSF" id="PIRSF001399">
    <property type="entry name" value="DHquinase_II"/>
    <property type="match status" value="1"/>
</dbReference>
<dbReference type="PANTHER" id="PTHR21272">
    <property type="entry name" value="CATABOLIC 3-DEHYDROQUINASE"/>
    <property type="match status" value="1"/>
</dbReference>
<evidence type="ECO:0000256" key="10">
    <source>
        <dbReference type="PIRSR" id="PIRSR001399-2"/>
    </source>
</evidence>
<dbReference type="NCBIfam" id="NF003805">
    <property type="entry name" value="PRK05395.1-2"/>
    <property type="match status" value="1"/>
</dbReference>
<evidence type="ECO:0000256" key="11">
    <source>
        <dbReference type="PIRSR" id="PIRSR001399-3"/>
    </source>
</evidence>
<dbReference type="EMBL" id="JQJC01000009">
    <property type="protein sequence ID" value="KGN95932.1"/>
    <property type="molecule type" value="Genomic_DNA"/>
</dbReference>
<dbReference type="GO" id="GO:0008652">
    <property type="term" value="P:amino acid biosynthetic process"/>
    <property type="evidence" value="ECO:0007669"/>
    <property type="project" value="UniProtKB-KW"/>
</dbReference>
<keyword evidence="8" id="KW-0057">Aromatic amino acid biosynthesis</keyword>
<evidence type="ECO:0000313" key="14">
    <source>
        <dbReference type="Proteomes" id="UP000030136"/>
    </source>
</evidence>
<dbReference type="Gene3D" id="3.40.50.9100">
    <property type="entry name" value="Dehydroquinase, class II"/>
    <property type="match status" value="1"/>
</dbReference>
<proteinExistence type="inferred from homology"/>
<evidence type="ECO:0000256" key="8">
    <source>
        <dbReference type="HAMAP-Rule" id="MF_00169"/>
    </source>
</evidence>
<comment type="catalytic activity">
    <reaction evidence="1 8">
        <text>3-dehydroquinate = 3-dehydroshikimate + H2O</text>
        <dbReference type="Rhea" id="RHEA:21096"/>
        <dbReference type="ChEBI" id="CHEBI:15377"/>
        <dbReference type="ChEBI" id="CHEBI:16630"/>
        <dbReference type="ChEBI" id="CHEBI:32364"/>
        <dbReference type="EC" id="4.2.1.10"/>
    </reaction>
</comment>
<evidence type="ECO:0000256" key="1">
    <source>
        <dbReference type="ARBA" id="ARBA00001864"/>
    </source>
</evidence>
<dbReference type="InterPro" id="IPR001874">
    <property type="entry name" value="DHquinase_II"/>
</dbReference>
<dbReference type="AlphaFoldDB" id="A0A2X4PMF7"/>
<comment type="subunit">
    <text evidence="5 8">Homododecamer.</text>
</comment>
<feature type="binding site" evidence="8 10">
    <location>
        <position position="89"/>
    </location>
    <ligand>
        <name>substrate</name>
    </ligand>
</feature>
<evidence type="ECO:0000256" key="5">
    <source>
        <dbReference type="ARBA" id="ARBA00011193"/>
    </source>
</evidence>
<dbReference type="CDD" id="cd00466">
    <property type="entry name" value="DHQase_II"/>
    <property type="match status" value="1"/>
</dbReference>
<dbReference type="GO" id="GO:0009423">
    <property type="term" value="P:chorismate biosynthetic process"/>
    <property type="evidence" value="ECO:0007669"/>
    <property type="project" value="UniProtKB-UniRule"/>
</dbReference>
<feature type="binding site" evidence="8 10">
    <location>
        <position position="82"/>
    </location>
    <ligand>
        <name>substrate</name>
    </ligand>
</feature>
<feature type="active site" description="Proton donor" evidence="8 9">
    <location>
        <position position="102"/>
    </location>
</feature>
<evidence type="ECO:0000256" key="7">
    <source>
        <dbReference type="ARBA" id="ARBA00023239"/>
    </source>
</evidence>
<comment type="function">
    <text evidence="2 8">Catalyzes a trans-dehydration via an enolate intermediate.</text>
</comment>
<dbReference type="InterPro" id="IPR036441">
    <property type="entry name" value="DHquinase_II_sf"/>
</dbReference>
<dbReference type="KEGG" id="pcre:NCTC12858_01416"/>
<gene>
    <name evidence="13" type="primary">yqhS</name>
    <name evidence="8" type="synonym">aroQ</name>
    <name evidence="12" type="ORF">HQ38_02985</name>
    <name evidence="13" type="ORF">NCTC12858_01416</name>
</gene>
<dbReference type="Proteomes" id="UP000249300">
    <property type="component" value="Chromosome 1"/>
</dbReference>
<dbReference type="GO" id="GO:0009073">
    <property type="term" value="P:aromatic amino acid family biosynthetic process"/>
    <property type="evidence" value="ECO:0007669"/>
    <property type="project" value="UniProtKB-KW"/>
</dbReference>
<feature type="binding site" evidence="8 10">
    <location>
        <position position="113"/>
    </location>
    <ligand>
        <name>substrate</name>
    </ligand>
</feature>
<comment type="pathway">
    <text evidence="3 8">Metabolic intermediate biosynthesis; chorismate biosynthesis; chorismate from D-erythrose 4-phosphate and phosphoenolpyruvate: step 3/7.</text>
</comment>
<feature type="site" description="Transition state stabilizer" evidence="8 11">
    <location>
        <position position="20"/>
    </location>
</feature>
<evidence type="ECO:0000313" key="12">
    <source>
        <dbReference type="EMBL" id="KGN95932.1"/>
    </source>
</evidence>
<keyword evidence="15" id="KW-1185">Reference proteome</keyword>
<evidence type="ECO:0000256" key="3">
    <source>
        <dbReference type="ARBA" id="ARBA00004902"/>
    </source>
</evidence>
<dbReference type="RefSeq" id="WP_023940448.1">
    <property type="nucleotide sequence ID" value="NZ_JQJC01000009.1"/>
</dbReference>
<evidence type="ECO:0000256" key="4">
    <source>
        <dbReference type="ARBA" id="ARBA00011037"/>
    </source>
</evidence>
<dbReference type="NCBIfam" id="NF003807">
    <property type="entry name" value="PRK05395.1-4"/>
    <property type="match status" value="1"/>
</dbReference>
<evidence type="ECO:0000256" key="2">
    <source>
        <dbReference type="ARBA" id="ARBA00003924"/>
    </source>
</evidence>